<dbReference type="KEGG" id="bgh:BDBG_09552"/>
<feature type="non-terminal residue" evidence="1">
    <location>
        <position position="125"/>
    </location>
</feature>
<organism evidence="1 2">
    <name type="scientific">Blastomyces gilchristii (strain SLH14081)</name>
    <name type="common">Blastomyces dermatitidis</name>
    <dbReference type="NCBI Taxonomy" id="559298"/>
    <lineage>
        <taxon>Eukaryota</taxon>
        <taxon>Fungi</taxon>
        <taxon>Dikarya</taxon>
        <taxon>Ascomycota</taxon>
        <taxon>Pezizomycotina</taxon>
        <taxon>Eurotiomycetes</taxon>
        <taxon>Eurotiomycetidae</taxon>
        <taxon>Onygenales</taxon>
        <taxon>Ajellomycetaceae</taxon>
        <taxon>Blastomyces</taxon>
    </lineage>
</organism>
<name>A0A179V2P8_BLAGS</name>
<dbReference type="AlphaFoldDB" id="A0A179V2P8"/>
<protein>
    <submittedName>
        <fullName evidence="1">Uncharacterized protein</fullName>
    </submittedName>
</protein>
<accession>A0A179V2P8</accession>
<dbReference type="GeneID" id="8500820"/>
<dbReference type="RefSeq" id="XP_031581547.1">
    <property type="nucleotide sequence ID" value="XM_031724066.1"/>
</dbReference>
<gene>
    <name evidence="1" type="ORF">BDBG_09552</name>
</gene>
<sequence length="125" mass="13222">CIIMNDTSSSLSYILLTVFLLKSSYIDRSVSADDSELNVESLIENLKDAIMKELPVPCMTGSPASPPAPVFSSPAPATPVPATFTLTTPAPATSASPASVISAFIISSSHFKKMLCRLDESHFSV</sequence>
<dbReference type="Proteomes" id="UP000002038">
    <property type="component" value="Unassembled WGS sequence"/>
</dbReference>
<reference evidence="2" key="1">
    <citation type="journal article" date="2015" name="PLoS Genet.">
        <title>The dynamic genome and transcriptome of the human fungal pathogen Blastomyces and close relative Emmonsia.</title>
        <authorList>
            <person name="Munoz J.F."/>
            <person name="Gauthier G.M."/>
            <person name="Desjardins C.A."/>
            <person name="Gallo J.E."/>
            <person name="Holder J."/>
            <person name="Sullivan T.D."/>
            <person name="Marty A.J."/>
            <person name="Carmen J.C."/>
            <person name="Chen Z."/>
            <person name="Ding L."/>
            <person name="Gujja S."/>
            <person name="Magrini V."/>
            <person name="Misas E."/>
            <person name="Mitreva M."/>
            <person name="Priest M."/>
            <person name="Saif S."/>
            <person name="Whiston E.A."/>
            <person name="Young S."/>
            <person name="Zeng Q."/>
            <person name="Goldman W.E."/>
            <person name="Mardis E.R."/>
            <person name="Taylor J.W."/>
            <person name="McEwen J.G."/>
            <person name="Clay O.K."/>
            <person name="Klein B.S."/>
            <person name="Cuomo C.A."/>
        </authorList>
    </citation>
    <scope>NUCLEOTIDE SEQUENCE [LARGE SCALE GENOMIC DNA]</scope>
    <source>
        <strain evidence="2">SLH14081</strain>
    </source>
</reference>
<dbReference type="VEuPathDB" id="FungiDB:BDBG_09552"/>
<feature type="non-terminal residue" evidence="1">
    <location>
        <position position="1"/>
    </location>
</feature>
<evidence type="ECO:0000313" key="2">
    <source>
        <dbReference type="Proteomes" id="UP000002038"/>
    </source>
</evidence>
<proteinExistence type="predicted"/>
<dbReference type="EMBL" id="GG657520">
    <property type="protein sequence ID" value="OAT14586.1"/>
    <property type="molecule type" value="Genomic_DNA"/>
</dbReference>
<keyword evidence="2" id="KW-1185">Reference proteome</keyword>
<evidence type="ECO:0000313" key="1">
    <source>
        <dbReference type="EMBL" id="OAT14586.1"/>
    </source>
</evidence>